<dbReference type="InterPro" id="IPR044600">
    <property type="entry name" value="ATL1/ATL16-like"/>
</dbReference>
<dbReference type="AlphaFoldDB" id="A0A803KPC1"/>
<dbReference type="EC" id="2.3.2.27" evidence="3"/>
<dbReference type="GO" id="GO:0016567">
    <property type="term" value="P:protein ubiquitination"/>
    <property type="evidence" value="ECO:0007669"/>
    <property type="project" value="InterPro"/>
</dbReference>
<organism evidence="11 12">
    <name type="scientific">Chenopodium quinoa</name>
    <name type="common">Quinoa</name>
    <dbReference type="NCBI Taxonomy" id="63459"/>
    <lineage>
        <taxon>Eukaryota</taxon>
        <taxon>Viridiplantae</taxon>
        <taxon>Streptophyta</taxon>
        <taxon>Embryophyta</taxon>
        <taxon>Tracheophyta</taxon>
        <taxon>Spermatophyta</taxon>
        <taxon>Magnoliopsida</taxon>
        <taxon>eudicotyledons</taxon>
        <taxon>Gunneridae</taxon>
        <taxon>Pentapetalae</taxon>
        <taxon>Caryophyllales</taxon>
        <taxon>Chenopodiaceae</taxon>
        <taxon>Chenopodioideae</taxon>
        <taxon>Atripliceae</taxon>
        <taxon>Chenopodium</taxon>
    </lineage>
</organism>
<sequence length="85" mass="9572">MTGECVVCLEVFEENEMLRLLPKCGHVFQVDCIDTWLRSHGTCPFCRANLVVVGDGPPRDMPTRAEVSIDGNHQRLGMVPITPWF</sequence>
<evidence type="ECO:0000256" key="5">
    <source>
        <dbReference type="ARBA" id="ARBA00022723"/>
    </source>
</evidence>
<evidence type="ECO:0000256" key="9">
    <source>
        <dbReference type="PROSITE-ProRule" id="PRU00175"/>
    </source>
</evidence>
<keyword evidence="4" id="KW-0808">Transferase</keyword>
<evidence type="ECO:0000256" key="1">
    <source>
        <dbReference type="ARBA" id="ARBA00000900"/>
    </source>
</evidence>
<dbReference type="Pfam" id="PF13639">
    <property type="entry name" value="zf-RING_2"/>
    <property type="match status" value="1"/>
</dbReference>
<dbReference type="Proteomes" id="UP000596660">
    <property type="component" value="Unplaced"/>
</dbReference>
<evidence type="ECO:0000313" key="12">
    <source>
        <dbReference type="Proteomes" id="UP000596660"/>
    </source>
</evidence>
<dbReference type="PANTHER" id="PTHR46913">
    <property type="entry name" value="RING-H2 FINGER PROTEIN ATL16"/>
    <property type="match status" value="1"/>
</dbReference>
<dbReference type="GO" id="GO:0008270">
    <property type="term" value="F:zinc ion binding"/>
    <property type="evidence" value="ECO:0007669"/>
    <property type="project" value="UniProtKB-KW"/>
</dbReference>
<dbReference type="EnsemblPlants" id="AUR62000877-RA">
    <property type="protein sequence ID" value="AUR62000877-RA:cds"/>
    <property type="gene ID" value="AUR62000877"/>
</dbReference>
<proteinExistence type="predicted"/>
<comment type="pathway">
    <text evidence="2">Protein modification; protein ubiquitination.</text>
</comment>
<dbReference type="InterPro" id="IPR013083">
    <property type="entry name" value="Znf_RING/FYVE/PHD"/>
</dbReference>
<evidence type="ECO:0000256" key="4">
    <source>
        <dbReference type="ARBA" id="ARBA00022679"/>
    </source>
</evidence>
<dbReference type="PANTHER" id="PTHR46913:SF19">
    <property type="entry name" value="RING-TYPE E3 UBIQUITIN TRANSFERASE"/>
    <property type="match status" value="1"/>
</dbReference>
<reference evidence="11" key="2">
    <citation type="submission" date="2021-03" db="UniProtKB">
        <authorList>
            <consortium name="EnsemblPlants"/>
        </authorList>
    </citation>
    <scope>IDENTIFICATION</scope>
</reference>
<dbReference type="OMA" id="QFRACET"/>
<evidence type="ECO:0000256" key="3">
    <source>
        <dbReference type="ARBA" id="ARBA00012483"/>
    </source>
</evidence>
<accession>A0A803KPC1</accession>
<dbReference type="PROSITE" id="PS50089">
    <property type="entry name" value="ZF_RING_2"/>
    <property type="match status" value="1"/>
</dbReference>
<dbReference type="GO" id="GO:0061630">
    <property type="term" value="F:ubiquitin protein ligase activity"/>
    <property type="evidence" value="ECO:0007669"/>
    <property type="project" value="UniProtKB-EC"/>
</dbReference>
<dbReference type="Gene3D" id="3.30.40.10">
    <property type="entry name" value="Zinc/RING finger domain, C3HC4 (zinc finger)"/>
    <property type="match status" value="1"/>
</dbReference>
<evidence type="ECO:0000259" key="10">
    <source>
        <dbReference type="PROSITE" id="PS50089"/>
    </source>
</evidence>
<keyword evidence="5" id="KW-0479">Metal-binding</keyword>
<evidence type="ECO:0000256" key="7">
    <source>
        <dbReference type="ARBA" id="ARBA00022786"/>
    </source>
</evidence>
<dbReference type="InterPro" id="IPR001841">
    <property type="entry name" value="Znf_RING"/>
</dbReference>
<evidence type="ECO:0000256" key="2">
    <source>
        <dbReference type="ARBA" id="ARBA00004906"/>
    </source>
</evidence>
<protein>
    <recommendedName>
        <fullName evidence="3">RING-type E3 ubiquitin transferase</fullName>
        <ecNumber evidence="3">2.3.2.27</ecNumber>
    </recommendedName>
</protein>
<keyword evidence="8" id="KW-0862">Zinc</keyword>
<name>A0A803KPC1_CHEQI</name>
<keyword evidence="7" id="KW-0833">Ubl conjugation pathway</keyword>
<comment type="catalytic activity">
    <reaction evidence="1">
        <text>S-ubiquitinyl-[E2 ubiquitin-conjugating enzyme]-L-cysteine + [acceptor protein]-L-lysine = [E2 ubiquitin-conjugating enzyme]-L-cysteine + N(6)-ubiquitinyl-[acceptor protein]-L-lysine.</text>
        <dbReference type="EC" id="2.3.2.27"/>
    </reaction>
</comment>
<keyword evidence="6 9" id="KW-0863">Zinc-finger</keyword>
<dbReference type="Gramene" id="AUR62000877-RA">
    <property type="protein sequence ID" value="AUR62000877-RA:cds"/>
    <property type="gene ID" value="AUR62000877"/>
</dbReference>
<dbReference type="SMART" id="SM00184">
    <property type="entry name" value="RING"/>
    <property type="match status" value="1"/>
</dbReference>
<reference evidence="11" key="1">
    <citation type="journal article" date="2017" name="Nature">
        <title>The genome of Chenopodium quinoa.</title>
        <authorList>
            <person name="Jarvis D.E."/>
            <person name="Ho Y.S."/>
            <person name="Lightfoot D.J."/>
            <person name="Schmoeckel S.M."/>
            <person name="Li B."/>
            <person name="Borm T.J.A."/>
            <person name="Ohyanagi H."/>
            <person name="Mineta K."/>
            <person name="Michell C.T."/>
            <person name="Saber N."/>
            <person name="Kharbatia N.M."/>
            <person name="Rupper R.R."/>
            <person name="Sharp A.R."/>
            <person name="Dally N."/>
            <person name="Boughton B.A."/>
            <person name="Woo Y.H."/>
            <person name="Gao G."/>
            <person name="Schijlen E.G.W.M."/>
            <person name="Guo X."/>
            <person name="Momin A.A."/>
            <person name="Negrao S."/>
            <person name="Al-Babili S."/>
            <person name="Gehring C."/>
            <person name="Roessner U."/>
            <person name="Jung C."/>
            <person name="Murphy K."/>
            <person name="Arold S.T."/>
            <person name="Gojobori T."/>
            <person name="van der Linden C.G."/>
            <person name="van Loo E.N."/>
            <person name="Jellen E.N."/>
            <person name="Maughan P.J."/>
            <person name="Tester M."/>
        </authorList>
    </citation>
    <scope>NUCLEOTIDE SEQUENCE [LARGE SCALE GENOMIC DNA]</scope>
    <source>
        <strain evidence="11">cv. PI 614886</strain>
    </source>
</reference>
<evidence type="ECO:0000313" key="11">
    <source>
        <dbReference type="EnsemblPlants" id="AUR62000877-RA:cds"/>
    </source>
</evidence>
<keyword evidence="12" id="KW-1185">Reference proteome</keyword>
<evidence type="ECO:0000256" key="8">
    <source>
        <dbReference type="ARBA" id="ARBA00022833"/>
    </source>
</evidence>
<feature type="domain" description="RING-type" evidence="10">
    <location>
        <begin position="5"/>
        <end position="47"/>
    </location>
</feature>
<evidence type="ECO:0000256" key="6">
    <source>
        <dbReference type="ARBA" id="ARBA00022771"/>
    </source>
</evidence>
<dbReference type="SUPFAM" id="SSF57850">
    <property type="entry name" value="RING/U-box"/>
    <property type="match status" value="1"/>
</dbReference>